<dbReference type="Gene3D" id="3.40.190.290">
    <property type="match status" value="1"/>
</dbReference>
<keyword evidence="4" id="KW-0804">Transcription</keyword>
<dbReference type="PRINTS" id="PR00039">
    <property type="entry name" value="HTHLYSR"/>
</dbReference>
<dbReference type="PANTHER" id="PTHR30419">
    <property type="entry name" value="HTH-TYPE TRANSCRIPTIONAL REGULATOR YBHD"/>
    <property type="match status" value="1"/>
</dbReference>
<keyword evidence="3" id="KW-0238">DNA-binding</keyword>
<reference evidence="6 7" key="1">
    <citation type="submission" date="2020-02" db="EMBL/GenBank/DDBJ databases">
        <title>Ideonella bacterium strain TBM-1.</title>
        <authorList>
            <person name="Chen W.-M."/>
        </authorList>
    </citation>
    <scope>NUCLEOTIDE SEQUENCE [LARGE SCALE GENOMIC DNA]</scope>
    <source>
        <strain evidence="6 7">TBM-1</strain>
    </source>
</reference>
<dbReference type="GO" id="GO:0005829">
    <property type="term" value="C:cytosol"/>
    <property type="evidence" value="ECO:0007669"/>
    <property type="project" value="TreeGrafter"/>
</dbReference>
<dbReference type="Proteomes" id="UP000484255">
    <property type="component" value="Unassembled WGS sequence"/>
</dbReference>
<protein>
    <submittedName>
        <fullName evidence="6">LysR family transcriptional regulator</fullName>
    </submittedName>
</protein>
<comment type="caution">
    <text evidence="6">The sequence shown here is derived from an EMBL/GenBank/DDBJ whole genome shotgun (WGS) entry which is preliminary data.</text>
</comment>
<dbReference type="SUPFAM" id="SSF46785">
    <property type="entry name" value="Winged helix' DNA-binding domain"/>
    <property type="match status" value="1"/>
</dbReference>
<evidence type="ECO:0000259" key="5">
    <source>
        <dbReference type="PROSITE" id="PS50931"/>
    </source>
</evidence>
<feature type="domain" description="HTH lysR-type" evidence="5">
    <location>
        <begin position="10"/>
        <end position="67"/>
    </location>
</feature>
<sequence>MPRKTDQRALQETALRHFLEVAQTGSVTAAAERLHVAPSAVSRSIARLEEALDTLLFERRARGMHLNSAGELLAVHARRAWQDIERVVAEIGSLRGLRSGNVRLASTEGLAAEFLPQLIAGFQRHYPGIRFMLEVCQQADIPRLLRHGDMDIGLTFGTSSERDIQVERRHAAPILAVVSPDHPLANRRQLALAQLAGHALALPPPSSTLRQLFDISCTRQGLSHDAALLCNRLDPAIAFAAAGGGVALCGELAIRSRLQSGAVVGIALRDREMNERHFEVQTLAGRTLPSACRAFLNHLNDLLQQEP</sequence>
<organism evidence="6 7">
    <name type="scientific">Ideonella livida</name>
    <dbReference type="NCBI Taxonomy" id="2707176"/>
    <lineage>
        <taxon>Bacteria</taxon>
        <taxon>Pseudomonadati</taxon>
        <taxon>Pseudomonadota</taxon>
        <taxon>Betaproteobacteria</taxon>
        <taxon>Burkholderiales</taxon>
        <taxon>Sphaerotilaceae</taxon>
        <taxon>Ideonella</taxon>
    </lineage>
</organism>
<gene>
    <name evidence="6" type="ORF">G3A44_15095</name>
</gene>
<dbReference type="Pfam" id="PF03466">
    <property type="entry name" value="LysR_substrate"/>
    <property type="match status" value="1"/>
</dbReference>
<dbReference type="PROSITE" id="PS50931">
    <property type="entry name" value="HTH_LYSR"/>
    <property type="match status" value="1"/>
</dbReference>
<accession>A0A7C9PI17</accession>
<name>A0A7C9PI17_9BURK</name>
<dbReference type="SUPFAM" id="SSF53850">
    <property type="entry name" value="Periplasmic binding protein-like II"/>
    <property type="match status" value="1"/>
</dbReference>
<evidence type="ECO:0000256" key="2">
    <source>
        <dbReference type="ARBA" id="ARBA00023015"/>
    </source>
</evidence>
<dbReference type="FunFam" id="1.10.10.10:FF:000001">
    <property type="entry name" value="LysR family transcriptional regulator"/>
    <property type="match status" value="1"/>
</dbReference>
<comment type="similarity">
    <text evidence="1">Belongs to the LysR transcriptional regulatory family.</text>
</comment>
<dbReference type="AlphaFoldDB" id="A0A7C9PI17"/>
<dbReference type="InterPro" id="IPR036388">
    <property type="entry name" value="WH-like_DNA-bd_sf"/>
</dbReference>
<evidence type="ECO:0000256" key="4">
    <source>
        <dbReference type="ARBA" id="ARBA00023163"/>
    </source>
</evidence>
<evidence type="ECO:0000256" key="3">
    <source>
        <dbReference type="ARBA" id="ARBA00023125"/>
    </source>
</evidence>
<evidence type="ECO:0000256" key="1">
    <source>
        <dbReference type="ARBA" id="ARBA00009437"/>
    </source>
</evidence>
<keyword evidence="2" id="KW-0805">Transcription regulation</keyword>
<evidence type="ECO:0000313" key="6">
    <source>
        <dbReference type="EMBL" id="NDY92513.1"/>
    </source>
</evidence>
<evidence type="ECO:0000313" key="7">
    <source>
        <dbReference type="Proteomes" id="UP000484255"/>
    </source>
</evidence>
<dbReference type="InterPro" id="IPR000847">
    <property type="entry name" value="LysR_HTH_N"/>
</dbReference>
<dbReference type="GO" id="GO:0003677">
    <property type="term" value="F:DNA binding"/>
    <property type="evidence" value="ECO:0007669"/>
    <property type="project" value="UniProtKB-KW"/>
</dbReference>
<dbReference type="EMBL" id="JAAGOH010000018">
    <property type="protein sequence ID" value="NDY92513.1"/>
    <property type="molecule type" value="Genomic_DNA"/>
</dbReference>
<dbReference type="InterPro" id="IPR005119">
    <property type="entry name" value="LysR_subst-bd"/>
</dbReference>
<dbReference type="PANTHER" id="PTHR30419:SF8">
    <property type="entry name" value="NITROGEN ASSIMILATION TRANSCRIPTIONAL ACTIVATOR-RELATED"/>
    <property type="match status" value="1"/>
</dbReference>
<dbReference type="Gene3D" id="1.10.10.10">
    <property type="entry name" value="Winged helix-like DNA-binding domain superfamily/Winged helix DNA-binding domain"/>
    <property type="match status" value="1"/>
</dbReference>
<dbReference type="RefSeq" id="WP_163458448.1">
    <property type="nucleotide sequence ID" value="NZ_JAAGOH010000018.1"/>
</dbReference>
<dbReference type="InterPro" id="IPR036390">
    <property type="entry name" value="WH_DNA-bd_sf"/>
</dbReference>
<dbReference type="GO" id="GO:0003700">
    <property type="term" value="F:DNA-binding transcription factor activity"/>
    <property type="evidence" value="ECO:0007669"/>
    <property type="project" value="InterPro"/>
</dbReference>
<dbReference type="InterPro" id="IPR050950">
    <property type="entry name" value="HTH-type_LysR_regulators"/>
</dbReference>
<proteinExistence type="inferred from homology"/>
<dbReference type="Pfam" id="PF00126">
    <property type="entry name" value="HTH_1"/>
    <property type="match status" value="1"/>
</dbReference>
<keyword evidence="7" id="KW-1185">Reference proteome</keyword>